<dbReference type="AlphaFoldDB" id="A0A7L5E6K8"/>
<sequence>MKRNGLAMINVRFDNHSNAKDILVKHTDKTFSFLRNHNQVSIIDNGDNSWSLVEGVFDQLAVNLIGTEIEKHYSK</sequence>
<accession>A0A7L5E6K8</accession>
<dbReference type="Proteomes" id="UP000503278">
    <property type="component" value="Chromosome"/>
</dbReference>
<reference evidence="1 2" key="1">
    <citation type="submission" date="2020-04" db="EMBL/GenBank/DDBJ databases">
        <title>Genome sequencing of novel species.</title>
        <authorList>
            <person name="Heo J."/>
            <person name="Kim S.-J."/>
            <person name="Kim J.-S."/>
            <person name="Hong S.-B."/>
            <person name="Kwon S.-W."/>
        </authorList>
    </citation>
    <scope>NUCLEOTIDE SEQUENCE [LARGE SCALE GENOMIC DNA]</scope>
    <source>
        <strain evidence="1 2">F39-2</strain>
    </source>
</reference>
<dbReference type="RefSeq" id="WP_169607059.1">
    <property type="nucleotide sequence ID" value="NZ_CP051682.1"/>
</dbReference>
<protein>
    <submittedName>
        <fullName evidence="1">Uncharacterized protein</fullName>
    </submittedName>
</protein>
<dbReference type="EMBL" id="CP051682">
    <property type="protein sequence ID" value="QJD96016.1"/>
    <property type="molecule type" value="Genomic_DNA"/>
</dbReference>
<evidence type="ECO:0000313" key="1">
    <source>
        <dbReference type="EMBL" id="QJD96016.1"/>
    </source>
</evidence>
<gene>
    <name evidence="1" type="ORF">HH214_09060</name>
</gene>
<evidence type="ECO:0000313" key="2">
    <source>
        <dbReference type="Proteomes" id="UP000503278"/>
    </source>
</evidence>
<keyword evidence="2" id="KW-1185">Reference proteome</keyword>
<organism evidence="1 2">
    <name type="scientific">Mucilaginibacter robiniae</name>
    <dbReference type="NCBI Taxonomy" id="2728022"/>
    <lineage>
        <taxon>Bacteria</taxon>
        <taxon>Pseudomonadati</taxon>
        <taxon>Bacteroidota</taxon>
        <taxon>Sphingobacteriia</taxon>
        <taxon>Sphingobacteriales</taxon>
        <taxon>Sphingobacteriaceae</taxon>
        <taxon>Mucilaginibacter</taxon>
    </lineage>
</organism>
<proteinExistence type="predicted"/>
<dbReference type="KEGG" id="mrob:HH214_09060"/>
<name>A0A7L5E6K8_9SPHI</name>